<evidence type="ECO:0000256" key="1">
    <source>
        <dbReference type="ARBA" id="ARBA00022679"/>
    </source>
</evidence>
<evidence type="ECO:0000256" key="2">
    <source>
        <dbReference type="ARBA" id="ARBA00023315"/>
    </source>
</evidence>
<reference evidence="4 5" key="1">
    <citation type="submission" date="2016-10" db="EMBL/GenBank/DDBJ databases">
        <authorList>
            <person name="de Groot N.N."/>
        </authorList>
    </citation>
    <scope>NUCLEOTIDE SEQUENCE [LARGE SCALE GENOMIC DNA]</scope>
    <source>
        <strain evidence="4 5">HLD2</strain>
    </source>
</reference>
<dbReference type="STRING" id="415747.SAMN03097708_01856"/>
<dbReference type="InterPro" id="IPR016181">
    <property type="entry name" value="Acyl_CoA_acyltransferase"/>
</dbReference>
<dbReference type="Gene3D" id="3.40.630.30">
    <property type="match status" value="1"/>
</dbReference>
<dbReference type="PANTHER" id="PTHR43420">
    <property type="entry name" value="ACETYLTRANSFERASE"/>
    <property type="match status" value="1"/>
</dbReference>
<dbReference type="Pfam" id="PF13673">
    <property type="entry name" value="Acetyltransf_10"/>
    <property type="match status" value="1"/>
</dbReference>
<evidence type="ECO:0000313" key="4">
    <source>
        <dbReference type="EMBL" id="SCZ59411.1"/>
    </source>
</evidence>
<keyword evidence="5" id="KW-1185">Reference proteome</keyword>
<dbReference type="OrthoDB" id="9796171at2"/>
<organism evidence="4 5">
    <name type="scientific">Thiohalomonas denitrificans</name>
    <dbReference type="NCBI Taxonomy" id="415747"/>
    <lineage>
        <taxon>Bacteria</taxon>
        <taxon>Pseudomonadati</taxon>
        <taxon>Pseudomonadota</taxon>
        <taxon>Gammaproteobacteria</taxon>
        <taxon>Thiohalomonadales</taxon>
        <taxon>Thiohalomonadaceae</taxon>
        <taxon>Thiohalomonas</taxon>
    </lineage>
</organism>
<proteinExistence type="predicted"/>
<sequence>MKVSIDIEVVQWSSESRPAIRAIRERVFILEQGVPAELEWDEEDAAATHLLAHAPGGEPLATARMLIDGHIGRVAVLPEWRRRGIGSMLVIQCIAIGRERGLKQIWLDAQVTAIPLYEKLGFVAEGDEFLDAGIPHRRMRQQLG</sequence>
<gene>
    <name evidence="4" type="ORF">SAMN03097708_01856</name>
</gene>
<protein>
    <submittedName>
        <fullName evidence="4">Predicted N-acyltransferase, GNAT family</fullName>
    </submittedName>
</protein>
<dbReference type="EMBL" id="FMWD01000005">
    <property type="protein sequence ID" value="SCZ59411.1"/>
    <property type="molecule type" value="Genomic_DNA"/>
</dbReference>
<evidence type="ECO:0000259" key="3">
    <source>
        <dbReference type="PROSITE" id="PS51186"/>
    </source>
</evidence>
<keyword evidence="2 4" id="KW-0012">Acyltransferase</keyword>
<dbReference type="PROSITE" id="PS51186">
    <property type="entry name" value="GNAT"/>
    <property type="match status" value="1"/>
</dbReference>
<dbReference type="InterPro" id="IPR000182">
    <property type="entry name" value="GNAT_dom"/>
</dbReference>
<keyword evidence="1 4" id="KW-0808">Transferase</keyword>
<dbReference type="CDD" id="cd04301">
    <property type="entry name" value="NAT_SF"/>
    <property type="match status" value="1"/>
</dbReference>
<dbReference type="Proteomes" id="UP000199648">
    <property type="component" value="Unassembled WGS sequence"/>
</dbReference>
<accession>A0A1G5QDH3</accession>
<dbReference type="InterPro" id="IPR050680">
    <property type="entry name" value="YpeA/RimI_acetyltransf"/>
</dbReference>
<evidence type="ECO:0000313" key="5">
    <source>
        <dbReference type="Proteomes" id="UP000199648"/>
    </source>
</evidence>
<feature type="domain" description="N-acetyltransferase" evidence="3">
    <location>
        <begin position="7"/>
        <end position="144"/>
    </location>
</feature>
<name>A0A1G5QDH3_9GAMM</name>
<dbReference type="AlphaFoldDB" id="A0A1G5QDH3"/>
<dbReference type="SUPFAM" id="SSF55729">
    <property type="entry name" value="Acyl-CoA N-acyltransferases (Nat)"/>
    <property type="match status" value="1"/>
</dbReference>
<dbReference type="GO" id="GO:0016747">
    <property type="term" value="F:acyltransferase activity, transferring groups other than amino-acyl groups"/>
    <property type="evidence" value="ECO:0007669"/>
    <property type="project" value="InterPro"/>
</dbReference>